<keyword evidence="4 6" id="KW-1133">Transmembrane helix</keyword>
<comment type="similarity">
    <text evidence="1">Belongs to the cytochrome P450 family.</text>
</comment>
<dbReference type="Proteomes" id="UP000008022">
    <property type="component" value="Unassembled WGS sequence"/>
</dbReference>
<name>A0A0E0MXR7_ORYRU</name>
<reference evidence="7" key="2">
    <citation type="submission" date="2015-06" db="UniProtKB">
        <authorList>
            <consortium name="EnsemblPlants"/>
        </authorList>
    </citation>
    <scope>IDENTIFICATION</scope>
</reference>
<accession>A0A0E0MXR7</accession>
<feature type="transmembrane region" description="Helical" evidence="6">
    <location>
        <begin position="16"/>
        <end position="35"/>
    </location>
</feature>
<dbReference type="PANTHER" id="PTHR47955:SF14">
    <property type="entry name" value="OS01G0543600 PROTEIN"/>
    <property type="match status" value="1"/>
</dbReference>
<evidence type="ECO:0000256" key="1">
    <source>
        <dbReference type="ARBA" id="ARBA00010617"/>
    </source>
</evidence>
<evidence type="ECO:0000256" key="5">
    <source>
        <dbReference type="ARBA" id="ARBA00023004"/>
    </source>
</evidence>
<dbReference type="FunFam" id="1.10.630.10:FF:000217">
    <property type="entry name" value="Os08g0105600 protein"/>
    <property type="match status" value="1"/>
</dbReference>
<dbReference type="GO" id="GO:0020037">
    <property type="term" value="F:heme binding"/>
    <property type="evidence" value="ECO:0007669"/>
    <property type="project" value="InterPro"/>
</dbReference>
<dbReference type="Pfam" id="PF00067">
    <property type="entry name" value="p450"/>
    <property type="match status" value="1"/>
</dbReference>
<dbReference type="HOGENOM" id="CLU_001570_26_3_1"/>
<dbReference type="OMA" id="NDRMSKQ"/>
<keyword evidence="6" id="KW-0472">Membrane</keyword>
<proteinExistence type="inferred from homology"/>
<dbReference type="Gene3D" id="1.10.630.10">
    <property type="entry name" value="Cytochrome P450"/>
    <property type="match status" value="1"/>
</dbReference>
<dbReference type="InterPro" id="IPR002401">
    <property type="entry name" value="Cyt_P450_E_grp-I"/>
</dbReference>
<evidence type="ECO:0000256" key="6">
    <source>
        <dbReference type="SAM" id="Phobius"/>
    </source>
</evidence>
<protein>
    <recommendedName>
        <fullName evidence="9">Cytochrome P450</fullName>
    </recommendedName>
</protein>
<evidence type="ECO:0008006" key="9">
    <source>
        <dbReference type="Google" id="ProtNLM"/>
    </source>
</evidence>
<evidence type="ECO:0000256" key="2">
    <source>
        <dbReference type="ARBA" id="ARBA00022692"/>
    </source>
</evidence>
<dbReference type="PANTHER" id="PTHR47955">
    <property type="entry name" value="CYTOCHROME P450 FAMILY 71 PROTEIN"/>
    <property type="match status" value="1"/>
</dbReference>
<keyword evidence="3" id="KW-0479">Metal-binding</keyword>
<keyword evidence="2 6" id="KW-0812">Transmembrane</keyword>
<dbReference type="InterPro" id="IPR001128">
    <property type="entry name" value="Cyt_P450"/>
</dbReference>
<dbReference type="Gramene" id="ORUFI01G21180.1">
    <property type="protein sequence ID" value="ORUFI01G21180.1"/>
    <property type="gene ID" value="ORUFI01G21180"/>
</dbReference>
<dbReference type="eggNOG" id="KOG0156">
    <property type="taxonomic scope" value="Eukaryota"/>
</dbReference>
<evidence type="ECO:0000256" key="4">
    <source>
        <dbReference type="ARBA" id="ARBA00022989"/>
    </source>
</evidence>
<dbReference type="InterPro" id="IPR036396">
    <property type="entry name" value="Cyt_P450_sf"/>
</dbReference>
<dbReference type="SUPFAM" id="SSF48264">
    <property type="entry name" value="Cytochrome P450"/>
    <property type="match status" value="1"/>
</dbReference>
<keyword evidence="8" id="KW-1185">Reference proteome</keyword>
<evidence type="ECO:0000313" key="7">
    <source>
        <dbReference type="EnsemblPlants" id="ORUFI01G21180.1"/>
    </source>
</evidence>
<dbReference type="PRINTS" id="PR00463">
    <property type="entry name" value="EP450I"/>
</dbReference>
<reference evidence="8" key="1">
    <citation type="submission" date="2013-06" db="EMBL/GenBank/DDBJ databases">
        <authorList>
            <person name="Zhao Q."/>
        </authorList>
    </citation>
    <scope>NUCLEOTIDE SEQUENCE</scope>
    <source>
        <strain evidence="8">cv. W1943</strain>
    </source>
</reference>
<evidence type="ECO:0000256" key="3">
    <source>
        <dbReference type="ARBA" id="ARBA00022723"/>
    </source>
</evidence>
<dbReference type="AlphaFoldDB" id="A0A0E0MXR7"/>
<dbReference type="EnsemblPlants" id="ORUFI01G21180.1">
    <property type="protein sequence ID" value="ORUFI01G21180.1"/>
    <property type="gene ID" value="ORUFI01G21180"/>
</dbReference>
<dbReference type="GO" id="GO:0016705">
    <property type="term" value="F:oxidoreductase activity, acting on paired donors, with incorporation or reduction of molecular oxygen"/>
    <property type="evidence" value="ECO:0007669"/>
    <property type="project" value="InterPro"/>
</dbReference>
<keyword evidence="5" id="KW-0408">Iron</keyword>
<organism evidence="7 8">
    <name type="scientific">Oryza rufipogon</name>
    <name type="common">Brownbeard rice</name>
    <name type="synonym">Asian wild rice</name>
    <dbReference type="NCBI Taxonomy" id="4529"/>
    <lineage>
        <taxon>Eukaryota</taxon>
        <taxon>Viridiplantae</taxon>
        <taxon>Streptophyta</taxon>
        <taxon>Embryophyta</taxon>
        <taxon>Tracheophyta</taxon>
        <taxon>Spermatophyta</taxon>
        <taxon>Magnoliopsida</taxon>
        <taxon>Liliopsida</taxon>
        <taxon>Poales</taxon>
        <taxon>Poaceae</taxon>
        <taxon>BOP clade</taxon>
        <taxon>Oryzoideae</taxon>
        <taxon>Oryzeae</taxon>
        <taxon>Oryzinae</taxon>
        <taxon>Oryza</taxon>
    </lineage>
</organism>
<dbReference type="STRING" id="4529.A0A0E0MXR7"/>
<dbReference type="GO" id="GO:0005506">
    <property type="term" value="F:iron ion binding"/>
    <property type="evidence" value="ECO:0007669"/>
    <property type="project" value="InterPro"/>
</dbReference>
<evidence type="ECO:0000313" key="8">
    <source>
        <dbReference type="Proteomes" id="UP000008022"/>
    </source>
</evidence>
<sequence>MEQAAGLVYQLFQNEMFPWILALFPFLLLALHYLATNHRTPTTCKETRNHLSPPSPPRLPIIGHLHLIGDLPHVSLRELAHRYGPNLMLLHLGQVQNLVVSSPHAAEAVLRTHDHVFASRPHSLIGDILLYGPSDVGLSPYGEQWRRSRRIVTTHLLANKKVRSYHVAREEEVHKVMTKVHELSTKGMGVDMFELFSTYSNDLICRLVSGKNFQGDKGRNKMFRQLFKANYVLLAGFNLEDYYPGLARLKAVSWVMCAKARNTRKLWDELLDEIINDRMSKQPCEHDRGNDDQDEMDFVDVLLLQERGITRDHLKAILVDMFQAGTETTSVVLVFAMAELMQKPHLMAKLQAELRTNIPK</sequence>
<dbReference type="GO" id="GO:0004497">
    <property type="term" value="F:monooxygenase activity"/>
    <property type="evidence" value="ECO:0007669"/>
    <property type="project" value="InterPro"/>
</dbReference>